<protein>
    <recommendedName>
        <fullName evidence="1">Histidine kinase VP0354-like sensor domain-containing protein</fullName>
    </recommendedName>
</protein>
<gene>
    <name evidence="2" type="ORF">LCGC14_3127040</name>
</gene>
<evidence type="ECO:0000259" key="1">
    <source>
        <dbReference type="Pfam" id="PF21623"/>
    </source>
</evidence>
<dbReference type="InterPro" id="IPR048760">
    <property type="entry name" value="VP0354-like_sensor_dom"/>
</dbReference>
<proteinExistence type="predicted"/>
<evidence type="ECO:0000313" key="2">
    <source>
        <dbReference type="EMBL" id="KKK50237.1"/>
    </source>
</evidence>
<dbReference type="EMBL" id="LAZR01068121">
    <property type="protein sequence ID" value="KKK50237.1"/>
    <property type="molecule type" value="Genomic_DNA"/>
</dbReference>
<accession>A0A0F8W0Q5</accession>
<organism evidence="2">
    <name type="scientific">marine sediment metagenome</name>
    <dbReference type="NCBI Taxonomy" id="412755"/>
    <lineage>
        <taxon>unclassified sequences</taxon>
        <taxon>metagenomes</taxon>
        <taxon>ecological metagenomes</taxon>
    </lineage>
</organism>
<comment type="caution">
    <text evidence="2">The sequence shown here is derived from an EMBL/GenBank/DDBJ whole genome shotgun (WGS) entry which is preliminary data.</text>
</comment>
<dbReference type="Gene3D" id="3.30.450.20">
    <property type="entry name" value="PAS domain"/>
    <property type="match status" value="2"/>
</dbReference>
<sequence>MVHYYTQVRSERTIIESRENNVVTLADKVISSEFDAIVSDLMILAENKQLQAFLETGRVALLGDLAEEFLLYSEKKKLYDQIRFLDETGMEIVRVNFNYGDPGIIPENMLRNKGKRYYFKDTIQLEKEEVFVSPFDLNIERGEIEQPLKPIIRFGTPVFDITGRKRGIVILNYLGVKLIDELEKLTAGTSGQILLLNTDGFWLKGQRPEDERGFMYDDKSNRRFGNDLPGVWEKISKADLGQFRSAEGKFTFATIYPLTEAQKSSTSSGRAFEPSAKRISDKDYYWKIVSH</sequence>
<dbReference type="InterPro" id="IPR029151">
    <property type="entry name" value="Sensor-like_sf"/>
</dbReference>
<dbReference type="Pfam" id="PF21623">
    <property type="entry name" value="HK_sensor_dom_bact"/>
    <property type="match status" value="1"/>
</dbReference>
<feature type="domain" description="Histidine kinase VP0354-like sensor" evidence="1">
    <location>
        <begin position="36"/>
        <end position="255"/>
    </location>
</feature>
<dbReference type="CDD" id="cd18773">
    <property type="entry name" value="PDC1_HK_sensor"/>
    <property type="match status" value="1"/>
</dbReference>
<dbReference type="AlphaFoldDB" id="A0A0F8W0Q5"/>
<reference evidence="2" key="1">
    <citation type="journal article" date="2015" name="Nature">
        <title>Complex archaea that bridge the gap between prokaryotes and eukaryotes.</title>
        <authorList>
            <person name="Spang A."/>
            <person name="Saw J.H."/>
            <person name="Jorgensen S.L."/>
            <person name="Zaremba-Niedzwiedzka K."/>
            <person name="Martijn J."/>
            <person name="Lind A.E."/>
            <person name="van Eijk R."/>
            <person name="Schleper C."/>
            <person name="Guy L."/>
            <person name="Ettema T.J."/>
        </authorList>
    </citation>
    <scope>NUCLEOTIDE SEQUENCE</scope>
</reference>
<feature type="non-terminal residue" evidence="2">
    <location>
        <position position="291"/>
    </location>
</feature>
<name>A0A0F8W0Q5_9ZZZZ</name>
<dbReference type="SUPFAM" id="SSF103190">
    <property type="entry name" value="Sensory domain-like"/>
    <property type="match status" value="2"/>
</dbReference>